<evidence type="ECO:0000256" key="1">
    <source>
        <dbReference type="SAM" id="SignalP"/>
    </source>
</evidence>
<feature type="signal peptide" evidence="1">
    <location>
        <begin position="1"/>
        <end position="18"/>
    </location>
</feature>
<dbReference type="Proteomes" id="UP000245959">
    <property type="component" value="Unassembled WGS sequence"/>
</dbReference>
<dbReference type="RefSeq" id="WP_116885804.1">
    <property type="nucleotide sequence ID" value="NZ_CABMMC010000055.1"/>
</dbReference>
<dbReference type="GeneID" id="78297068"/>
<dbReference type="AlphaFoldDB" id="A0A2U1AEF8"/>
<evidence type="ECO:0000313" key="5">
    <source>
        <dbReference type="Proteomes" id="UP000576225"/>
    </source>
</evidence>
<dbReference type="EMBL" id="JABAEW010000001">
    <property type="protein sequence ID" value="NMD85116.1"/>
    <property type="molecule type" value="Genomic_DNA"/>
</dbReference>
<evidence type="ECO:0000313" key="3">
    <source>
        <dbReference type="EMBL" id="PVY34809.1"/>
    </source>
</evidence>
<evidence type="ECO:0000313" key="2">
    <source>
        <dbReference type="EMBL" id="NMD85116.1"/>
    </source>
</evidence>
<dbReference type="Proteomes" id="UP000576225">
    <property type="component" value="Unassembled WGS sequence"/>
</dbReference>
<reference evidence="3 4" key="1">
    <citation type="submission" date="2018-04" db="EMBL/GenBank/DDBJ databases">
        <title>Genomic Encyclopedia of Type Strains, Phase IV (KMG-IV): sequencing the most valuable type-strain genomes for metagenomic binning, comparative biology and taxonomic classification.</title>
        <authorList>
            <person name="Goeker M."/>
        </authorList>
    </citation>
    <scope>NUCLEOTIDE SEQUENCE [LARGE SCALE GENOMIC DNA]</scope>
    <source>
        <strain evidence="3 4">DSM 14823</strain>
    </source>
</reference>
<gene>
    <name evidence="3" type="ORF">C8D82_1458</name>
    <name evidence="2" type="ORF">HF882_00810</name>
</gene>
<dbReference type="EMBL" id="QEKH01000045">
    <property type="protein sequence ID" value="PVY34809.1"/>
    <property type="molecule type" value="Genomic_DNA"/>
</dbReference>
<keyword evidence="4" id="KW-1185">Reference proteome</keyword>
<keyword evidence="1" id="KW-0732">Signal</keyword>
<organism evidence="3 4">
    <name type="scientific">Victivallis vadensis</name>
    <dbReference type="NCBI Taxonomy" id="172901"/>
    <lineage>
        <taxon>Bacteria</taxon>
        <taxon>Pseudomonadati</taxon>
        <taxon>Lentisphaerota</taxon>
        <taxon>Lentisphaeria</taxon>
        <taxon>Victivallales</taxon>
        <taxon>Victivallaceae</taxon>
        <taxon>Victivallis</taxon>
    </lineage>
</organism>
<proteinExistence type="predicted"/>
<accession>A0A2U1AEF8</accession>
<evidence type="ECO:0000313" key="4">
    <source>
        <dbReference type="Proteomes" id="UP000245959"/>
    </source>
</evidence>
<name>A0A2U1AEF8_9BACT</name>
<sequence length="238" mass="25477">MKNLVFALSLLLTLPALARDYFKVDFNDAKPEEKPAVQPYNRNTGSTAPTKLSELEPGLVKVIEKTATLTERPLLFNLGLSSSPATELVFDGGNNLVTSGTVLIDFDVEPVSYKPTSDGRIETAFSIRVTGNSGIDIASIVFAATKPDSGAMALFPIGGPKVDLGSYELGKLYKFALALDLTAGELTVGINGEIRADKVKINAANAYRLLRFRSGQALGGRDGALTVALDNIHIYDRQ</sequence>
<reference evidence="2 5" key="2">
    <citation type="submission" date="2020-04" db="EMBL/GenBank/DDBJ databases">
        <authorList>
            <person name="Hitch T.C.A."/>
            <person name="Wylensek D."/>
            <person name="Clavel T."/>
        </authorList>
    </citation>
    <scope>NUCLEOTIDE SEQUENCE [LARGE SCALE GENOMIC DNA]</scope>
    <source>
        <strain evidence="2 5">COR2-253-APC-1A</strain>
    </source>
</reference>
<protein>
    <submittedName>
        <fullName evidence="3">Uncharacterized protein</fullName>
    </submittedName>
</protein>
<feature type="chain" id="PRO_5036323622" evidence="1">
    <location>
        <begin position="19"/>
        <end position="238"/>
    </location>
</feature>
<comment type="caution">
    <text evidence="3">The sequence shown here is derived from an EMBL/GenBank/DDBJ whole genome shotgun (WGS) entry which is preliminary data.</text>
</comment>